<keyword evidence="3" id="KW-1185">Reference proteome</keyword>
<evidence type="ECO:0000313" key="3">
    <source>
        <dbReference type="Proteomes" id="UP000198757"/>
    </source>
</evidence>
<gene>
    <name evidence="2" type="ORF">SAMN04487894_102382</name>
</gene>
<reference evidence="3" key="1">
    <citation type="submission" date="2016-10" db="EMBL/GenBank/DDBJ databases">
        <authorList>
            <person name="Varghese N."/>
            <person name="Submissions S."/>
        </authorList>
    </citation>
    <scope>NUCLEOTIDE SEQUENCE [LARGE SCALE GENOMIC DNA]</scope>
    <source>
        <strain evidence="3">DSM 25811 / CCM 8410 / LMG 26954 / E90</strain>
    </source>
</reference>
<protein>
    <submittedName>
        <fullName evidence="2">Uncharacterized protein</fullName>
    </submittedName>
</protein>
<dbReference type="Proteomes" id="UP000198757">
    <property type="component" value="Unassembled WGS sequence"/>
</dbReference>
<dbReference type="AlphaFoldDB" id="A0A1G6LKC8"/>
<feature type="region of interest" description="Disordered" evidence="1">
    <location>
        <begin position="1"/>
        <end position="22"/>
    </location>
</feature>
<sequence length="76" mass="9268">MQHYHFRQTAKGSKRKFTESDRTIPERRIPAANCKFTHIFWLHFIYLYHNRFALRNIENTKHREGLNHSVSETSCY</sequence>
<proteinExistence type="predicted"/>
<name>A0A1G6LKC8_NIADE</name>
<dbReference type="EMBL" id="FMZO01000002">
    <property type="protein sequence ID" value="SDC43802.1"/>
    <property type="molecule type" value="Genomic_DNA"/>
</dbReference>
<accession>A0A1G6LKC8</accession>
<feature type="compositionally biased region" description="Basic residues" evidence="1">
    <location>
        <begin position="1"/>
        <end position="15"/>
    </location>
</feature>
<evidence type="ECO:0000313" key="2">
    <source>
        <dbReference type="EMBL" id="SDC43802.1"/>
    </source>
</evidence>
<evidence type="ECO:0000256" key="1">
    <source>
        <dbReference type="SAM" id="MobiDB-lite"/>
    </source>
</evidence>
<organism evidence="2 3">
    <name type="scientific">Niabella drilacis (strain DSM 25811 / CCM 8410 / CCUG 62505 / LMG 26954 / E90)</name>
    <dbReference type="NCBI Taxonomy" id="1285928"/>
    <lineage>
        <taxon>Bacteria</taxon>
        <taxon>Pseudomonadati</taxon>
        <taxon>Bacteroidota</taxon>
        <taxon>Chitinophagia</taxon>
        <taxon>Chitinophagales</taxon>
        <taxon>Chitinophagaceae</taxon>
        <taxon>Niabella</taxon>
    </lineage>
</organism>